<reference evidence="1" key="1">
    <citation type="journal article" date="2020" name="Stud. Mycol.">
        <title>101 Dothideomycetes genomes: a test case for predicting lifestyles and emergence of pathogens.</title>
        <authorList>
            <person name="Haridas S."/>
            <person name="Albert R."/>
            <person name="Binder M."/>
            <person name="Bloem J."/>
            <person name="Labutti K."/>
            <person name="Salamov A."/>
            <person name="Andreopoulos B."/>
            <person name="Baker S."/>
            <person name="Barry K."/>
            <person name="Bills G."/>
            <person name="Bluhm B."/>
            <person name="Cannon C."/>
            <person name="Castanera R."/>
            <person name="Culley D."/>
            <person name="Daum C."/>
            <person name="Ezra D."/>
            <person name="Gonzalez J."/>
            <person name="Henrissat B."/>
            <person name="Kuo A."/>
            <person name="Liang C."/>
            <person name="Lipzen A."/>
            <person name="Lutzoni F."/>
            <person name="Magnuson J."/>
            <person name="Mondo S."/>
            <person name="Nolan M."/>
            <person name="Ohm R."/>
            <person name="Pangilinan J."/>
            <person name="Park H.-J."/>
            <person name="Ramirez L."/>
            <person name="Alfaro M."/>
            <person name="Sun H."/>
            <person name="Tritt A."/>
            <person name="Yoshinaga Y."/>
            <person name="Zwiers L.-H."/>
            <person name="Turgeon B."/>
            <person name="Goodwin S."/>
            <person name="Spatafora J."/>
            <person name="Crous P."/>
            <person name="Grigoriev I."/>
        </authorList>
    </citation>
    <scope>NUCLEOTIDE SEQUENCE</scope>
    <source>
        <strain evidence="1">CBS 113818</strain>
    </source>
</reference>
<sequence length="156" mass="17280">MSFIPPPSHTAGCHPSLSSAAYQRSSEFTGSLAFPRHLFRVLVDLQGSASASGLQYCLQTVTAVSHPHAYCSNLEPVRRPGRPKSSHRYVRHLHHIPWSCPPWPFLLRPAPPSQSGELRNLALPPRSTEIDRHSCGTGTRAAPQCRFCSFWLPSMV</sequence>
<dbReference type="EMBL" id="MU006217">
    <property type="protein sequence ID" value="KAF2832227.1"/>
    <property type="molecule type" value="Genomic_DNA"/>
</dbReference>
<dbReference type="Proteomes" id="UP000799424">
    <property type="component" value="Unassembled WGS sequence"/>
</dbReference>
<keyword evidence="2" id="KW-1185">Reference proteome</keyword>
<organism evidence="1 2">
    <name type="scientific">Ophiobolus disseminans</name>
    <dbReference type="NCBI Taxonomy" id="1469910"/>
    <lineage>
        <taxon>Eukaryota</taxon>
        <taxon>Fungi</taxon>
        <taxon>Dikarya</taxon>
        <taxon>Ascomycota</taxon>
        <taxon>Pezizomycotina</taxon>
        <taxon>Dothideomycetes</taxon>
        <taxon>Pleosporomycetidae</taxon>
        <taxon>Pleosporales</taxon>
        <taxon>Pleosporineae</taxon>
        <taxon>Phaeosphaeriaceae</taxon>
        <taxon>Ophiobolus</taxon>
    </lineage>
</organism>
<evidence type="ECO:0000313" key="1">
    <source>
        <dbReference type="EMBL" id="KAF2832227.1"/>
    </source>
</evidence>
<proteinExistence type="predicted"/>
<gene>
    <name evidence="1" type="ORF">CC86DRAFT_87585</name>
</gene>
<name>A0A6A7AHS3_9PLEO</name>
<accession>A0A6A7AHS3</accession>
<dbReference type="AlphaFoldDB" id="A0A6A7AHS3"/>
<evidence type="ECO:0000313" key="2">
    <source>
        <dbReference type="Proteomes" id="UP000799424"/>
    </source>
</evidence>
<protein>
    <submittedName>
        <fullName evidence="1">Uncharacterized protein</fullName>
    </submittedName>
</protein>